<dbReference type="EMBL" id="ON529857">
    <property type="protein sequence ID" value="USN15294.1"/>
    <property type="molecule type" value="Genomic_DNA"/>
</dbReference>
<gene>
    <name evidence="1" type="ORF">KIKIMORA_01480</name>
</gene>
<proteinExistence type="predicted"/>
<reference evidence="1 2" key="1">
    <citation type="submission" date="2022-05" db="EMBL/GenBank/DDBJ databases">
        <authorList>
            <person name="Friedrich I."/>
            <person name="Poehlein A."/>
            <person name="Schneider D."/>
            <person name="Hertel R."/>
            <person name="Daniel R."/>
        </authorList>
    </citation>
    <scope>NUCLEOTIDE SEQUENCE [LARGE SCALE GENOMIC DNA]</scope>
</reference>
<protein>
    <submittedName>
        <fullName evidence="1">Uncharacterized protein</fullName>
    </submittedName>
</protein>
<evidence type="ECO:0000313" key="1">
    <source>
        <dbReference type="EMBL" id="USN15294.1"/>
    </source>
</evidence>
<dbReference type="Proteomes" id="UP001056576">
    <property type="component" value="Segment"/>
</dbReference>
<evidence type="ECO:0000313" key="2">
    <source>
        <dbReference type="Proteomes" id="UP001056576"/>
    </source>
</evidence>
<name>A0A9E7SL85_9CAUD</name>
<keyword evidence="2" id="KW-1185">Reference proteome</keyword>
<sequence>MNTTIHDIAQVETEADLMARIVRALSDAGITAPVVNPEFEIETVTIMGINLVTVDGVPFTIGIDTL</sequence>
<accession>A0A9E7SL85</accession>
<organism evidence="1 2">
    <name type="scientific">Brevundimonas phage vB_BpoS-Kikimora</name>
    <dbReference type="NCBI Taxonomy" id="2948601"/>
    <lineage>
        <taxon>Viruses</taxon>
        <taxon>Duplodnaviria</taxon>
        <taxon>Heunggongvirae</taxon>
        <taxon>Uroviricota</taxon>
        <taxon>Caudoviricetes</taxon>
        <taxon>Jeanschmidtviridae</taxon>
        <taxon>Kikimoravirus</taxon>
        <taxon>Kikimoravirus kikimora</taxon>
    </lineage>
</organism>